<dbReference type="AlphaFoldDB" id="A0A5B6X1T0"/>
<dbReference type="Pfam" id="PF00078">
    <property type="entry name" value="RVT_1"/>
    <property type="match status" value="1"/>
</dbReference>
<dbReference type="InterPro" id="IPR043502">
    <property type="entry name" value="DNA/RNA_pol_sf"/>
</dbReference>
<keyword evidence="1" id="KW-0472">Membrane</keyword>
<dbReference type="SUPFAM" id="SSF56672">
    <property type="entry name" value="DNA/RNA polymerases"/>
    <property type="match status" value="1"/>
</dbReference>
<dbReference type="Pfam" id="PF08284">
    <property type="entry name" value="RVP_2"/>
    <property type="match status" value="1"/>
</dbReference>
<feature type="transmembrane region" description="Helical" evidence="1">
    <location>
        <begin position="284"/>
        <end position="306"/>
    </location>
</feature>
<dbReference type="Proteomes" id="UP000325315">
    <property type="component" value="Unassembled WGS sequence"/>
</dbReference>
<dbReference type="Gene3D" id="3.30.70.270">
    <property type="match status" value="2"/>
</dbReference>
<keyword evidence="4" id="KW-1185">Reference proteome</keyword>
<dbReference type="PANTHER" id="PTHR24559:SF444">
    <property type="entry name" value="REVERSE TRANSCRIPTASE DOMAIN-CONTAINING PROTEIN"/>
    <property type="match status" value="1"/>
</dbReference>
<dbReference type="PANTHER" id="PTHR24559">
    <property type="entry name" value="TRANSPOSON TY3-I GAG-POL POLYPROTEIN"/>
    <property type="match status" value="1"/>
</dbReference>
<dbReference type="InterPro" id="IPR000477">
    <property type="entry name" value="RT_dom"/>
</dbReference>
<evidence type="ECO:0000256" key="1">
    <source>
        <dbReference type="SAM" id="Phobius"/>
    </source>
</evidence>
<name>A0A5B6X1T0_9ROSI</name>
<comment type="caution">
    <text evidence="3">The sequence shown here is derived from an EMBL/GenBank/DDBJ whole genome shotgun (WGS) entry which is preliminary data.</text>
</comment>
<proteinExistence type="predicted"/>
<keyword evidence="1" id="KW-0812">Transmembrane</keyword>
<evidence type="ECO:0000313" key="4">
    <source>
        <dbReference type="Proteomes" id="UP000325315"/>
    </source>
</evidence>
<evidence type="ECO:0000259" key="2">
    <source>
        <dbReference type="Pfam" id="PF00078"/>
    </source>
</evidence>
<gene>
    <name evidence="3" type="ORF">EPI10_031517</name>
</gene>
<dbReference type="InterPro" id="IPR043128">
    <property type="entry name" value="Rev_trsase/Diguanyl_cyclase"/>
</dbReference>
<evidence type="ECO:0000313" key="3">
    <source>
        <dbReference type="EMBL" id="KAA3487703.1"/>
    </source>
</evidence>
<dbReference type="OrthoDB" id="415724at2759"/>
<sequence length="418" mass="49094">MKNKMKSKCLHLRKVDVWAREVLKGLLVHEQKTPLFNQRLEHLFVHMLFELERKLLHLIGCEFPADLILLPFQEIDVILGIDWLSLHDTVINYIQKWIDLRCQAGEMILVESDRPNTFLAYILDTRYLESRLDQLPIVSEFTDVFPEKLLRLLPDREVEFVIDLVLETAPISISLYRMVPTELKELKAKLQELLDRSVSPWGATVLFVKKRDSSLRLCIDYRQLNKVTIKNKYGLPHTDDLFDKLKGATVFLKIDLRSRCYQLQVKDYDVPNISFRTRYGHYKFLVMLFGLTNAPTAFMDLMNWVFQPHLNRFLVVFIDDISIYSKTESEHAQHLITVLQILREKQLYAKFTDGIRVDLSKVYAVMNWKTPKNISEVQSFLGLAGCYRCFVKKFSIIASPITRLLQKNIEFVWSDKCQ</sequence>
<dbReference type="InterPro" id="IPR053134">
    <property type="entry name" value="RNA-dir_DNA_polymerase"/>
</dbReference>
<accession>A0A5B6X1T0</accession>
<feature type="domain" description="Reverse transcriptase" evidence="2">
    <location>
        <begin position="208"/>
        <end position="348"/>
    </location>
</feature>
<dbReference type="InterPro" id="IPR021109">
    <property type="entry name" value="Peptidase_aspartic_dom_sf"/>
</dbReference>
<reference evidence="3" key="1">
    <citation type="submission" date="2019-08" db="EMBL/GenBank/DDBJ databases">
        <authorList>
            <person name="Liu F."/>
        </authorList>
    </citation>
    <scope>NUCLEOTIDE SEQUENCE [LARGE SCALE GENOMIC DNA]</scope>
    <source>
        <strain evidence="3">PA1801</strain>
        <tissue evidence="3">Leaf</tissue>
    </source>
</reference>
<dbReference type="Gene3D" id="2.40.70.10">
    <property type="entry name" value="Acid Proteases"/>
    <property type="match status" value="1"/>
</dbReference>
<protein>
    <submittedName>
        <fullName evidence="3">Retrotransposon protein</fullName>
    </submittedName>
</protein>
<dbReference type="Gene3D" id="3.10.10.10">
    <property type="entry name" value="HIV Type 1 Reverse Transcriptase, subunit A, domain 1"/>
    <property type="match status" value="1"/>
</dbReference>
<keyword evidence="1" id="KW-1133">Transmembrane helix</keyword>
<organism evidence="3 4">
    <name type="scientific">Gossypium australe</name>
    <dbReference type="NCBI Taxonomy" id="47621"/>
    <lineage>
        <taxon>Eukaryota</taxon>
        <taxon>Viridiplantae</taxon>
        <taxon>Streptophyta</taxon>
        <taxon>Embryophyta</taxon>
        <taxon>Tracheophyta</taxon>
        <taxon>Spermatophyta</taxon>
        <taxon>Magnoliopsida</taxon>
        <taxon>eudicotyledons</taxon>
        <taxon>Gunneridae</taxon>
        <taxon>Pentapetalae</taxon>
        <taxon>rosids</taxon>
        <taxon>malvids</taxon>
        <taxon>Malvales</taxon>
        <taxon>Malvaceae</taxon>
        <taxon>Malvoideae</taxon>
        <taxon>Gossypium</taxon>
    </lineage>
</organism>
<dbReference type="CDD" id="cd01647">
    <property type="entry name" value="RT_LTR"/>
    <property type="match status" value="1"/>
</dbReference>
<dbReference type="EMBL" id="SMMG02000001">
    <property type="protein sequence ID" value="KAA3487703.1"/>
    <property type="molecule type" value="Genomic_DNA"/>
</dbReference>